<evidence type="ECO:0000313" key="2">
    <source>
        <dbReference type="Proteomes" id="UP001500460"/>
    </source>
</evidence>
<proteinExistence type="predicted"/>
<sequence length="250" mass="27213">MLRIPGYEDGPLTEGSAWLDEPLFWPVHLGSCLRSEEAQRAAFGADRDAAMELYRELSADHEWPVFSVPLRSGHTLHAVYRNLEGEHGLDYLVHHPAWPEAETLAVVDGHFMGPGLSWPELVSAARQPVTEGAGGPDARLLLLFPALGDARPPDDAAPVLTAALAALTVIEEPAEVARMLLEEQGLWEPARWRTADGVRINDGGHSYRNPGNPFALPWDRLREIGDALDGRERPAGRALRAAGPRGGPGR</sequence>
<keyword evidence="2" id="KW-1185">Reference proteome</keyword>
<reference evidence="1 2" key="1">
    <citation type="journal article" date="2019" name="Int. J. Syst. Evol. Microbiol.">
        <title>The Global Catalogue of Microorganisms (GCM) 10K type strain sequencing project: providing services to taxonomists for standard genome sequencing and annotation.</title>
        <authorList>
            <consortium name="The Broad Institute Genomics Platform"/>
            <consortium name="The Broad Institute Genome Sequencing Center for Infectious Disease"/>
            <person name="Wu L."/>
            <person name="Ma J."/>
        </authorList>
    </citation>
    <scope>NUCLEOTIDE SEQUENCE [LARGE SCALE GENOMIC DNA]</scope>
    <source>
        <strain evidence="1 2">JCM 6922</strain>
    </source>
</reference>
<protein>
    <submittedName>
        <fullName evidence="1">Uncharacterized protein</fullName>
    </submittedName>
</protein>
<name>A0ABN3JYK8_9ACTN</name>
<evidence type="ECO:0000313" key="1">
    <source>
        <dbReference type="EMBL" id="GAA2444068.1"/>
    </source>
</evidence>
<comment type="caution">
    <text evidence="1">The sequence shown here is derived from an EMBL/GenBank/DDBJ whole genome shotgun (WGS) entry which is preliminary data.</text>
</comment>
<gene>
    <name evidence="1" type="ORF">GCM10010421_39000</name>
</gene>
<dbReference type="RefSeq" id="WP_344605138.1">
    <property type="nucleotide sequence ID" value="NZ_BAAATK010000024.1"/>
</dbReference>
<organism evidence="1 2">
    <name type="scientific">Streptomyces glaucus</name>
    <dbReference type="NCBI Taxonomy" id="284029"/>
    <lineage>
        <taxon>Bacteria</taxon>
        <taxon>Bacillati</taxon>
        <taxon>Actinomycetota</taxon>
        <taxon>Actinomycetes</taxon>
        <taxon>Kitasatosporales</taxon>
        <taxon>Streptomycetaceae</taxon>
        <taxon>Streptomyces</taxon>
    </lineage>
</organism>
<dbReference type="EMBL" id="BAAATK010000024">
    <property type="protein sequence ID" value="GAA2444068.1"/>
    <property type="molecule type" value="Genomic_DNA"/>
</dbReference>
<dbReference type="Proteomes" id="UP001500460">
    <property type="component" value="Unassembled WGS sequence"/>
</dbReference>
<accession>A0ABN3JYK8</accession>